<dbReference type="OrthoDB" id="9815644at2"/>
<feature type="domain" description="C-methyltransferase" evidence="1">
    <location>
        <begin position="276"/>
        <end position="376"/>
    </location>
</feature>
<dbReference type="PANTHER" id="PTHR43861:SF6">
    <property type="entry name" value="METHYLTRANSFERASE TYPE 11"/>
    <property type="match status" value="1"/>
</dbReference>
<sequence>MRNRICIVCGRPLGETPLMTLADMPASAQDIPVKEELGEEQGITLSLHQCEACGLVQFDCEPVAYYKDVIRSGGFTTTMVNLRKSQYRHFIDRYHLEGKKLIEAGCGQGEFLGVLSDFPVKAYGIENRESLVRLAKEKGLTVWKQFAAEGEILAADDGSAGGPYDGFLSFNFLEHQPDPVGMLRCIADNLSEEGVGLITVPSLEYILQYDGYYELIRDHLAYYTFDTLRYAVEKAGFQVLEEEMINRDTLSVIVRKKKRTAEQAEDNSKHTPVDISGLKESLGTIGKELEELADSLKSQGKTLGIWGASHQGFTLASTTVIGQFARYIIDSAPFKQGKYAPASHLPIVPPDHYHMDPVDAILIVAPGYTKEIAEIIEEKFGGHVEILALKSNHLERI</sequence>
<dbReference type="AlphaFoldDB" id="A0A084JRL0"/>
<keyword evidence="2" id="KW-0808">Transferase</keyword>
<name>A0A084JRL0_9FIRM</name>
<dbReference type="RefSeq" id="WP_038277612.1">
    <property type="nucleotide sequence ID" value="NZ_JPME01000003.1"/>
</dbReference>
<evidence type="ECO:0000259" key="1">
    <source>
        <dbReference type="Pfam" id="PF08484"/>
    </source>
</evidence>
<accession>A0A084JRL0</accession>
<dbReference type="Gene3D" id="3.40.50.150">
    <property type="entry name" value="Vaccinia Virus protein VP39"/>
    <property type="match status" value="1"/>
</dbReference>
<keyword evidence="3" id="KW-1185">Reference proteome</keyword>
<evidence type="ECO:0000313" key="3">
    <source>
        <dbReference type="Proteomes" id="UP000028525"/>
    </source>
</evidence>
<comment type="caution">
    <text evidence="2">The sequence shown here is derived from an EMBL/GenBank/DDBJ whole genome shotgun (WGS) entry which is preliminary data.</text>
</comment>
<dbReference type="STRING" id="29354.IO98_02665"/>
<evidence type="ECO:0000313" key="2">
    <source>
        <dbReference type="EMBL" id="KEZ91594.1"/>
    </source>
</evidence>
<dbReference type="InterPro" id="IPR038576">
    <property type="entry name" value="Methyltransf_Zn-bd_dom_put_sf"/>
</dbReference>
<proteinExistence type="predicted"/>
<dbReference type="GO" id="GO:0032259">
    <property type="term" value="P:methylation"/>
    <property type="evidence" value="ECO:0007669"/>
    <property type="project" value="UniProtKB-KW"/>
</dbReference>
<dbReference type="GO" id="GO:0008168">
    <property type="term" value="F:methyltransferase activity"/>
    <property type="evidence" value="ECO:0007669"/>
    <property type="project" value="UniProtKB-KW"/>
</dbReference>
<dbReference type="SUPFAM" id="SSF53335">
    <property type="entry name" value="S-adenosyl-L-methionine-dependent methyltransferases"/>
    <property type="match status" value="1"/>
</dbReference>
<organism evidence="2 3">
    <name type="scientific">Lacrimispora celerecrescens</name>
    <dbReference type="NCBI Taxonomy" id="29354"/>
    <lineage>
        <taxon>Bacteria</taxon>
        <taxon>Bacillati</taxon>
        <taxon>Bacillota</taxon>
        <taxon>Clostridia</taxon>
        <taxon>Lachnospirales</taxon>
        <taxon>Lachnospiraceae</taxon>
        <taxon>Lacrimispora</taxon>
    </lineage>
</organism>
<reference evidence="2 3" key="1">
    <citation type="submission" date="2014-07" db="EMBL/GenBank/DDBJ databases">
        <title>Draft genome of Clostridium celerecrescens 152B isolated from sediments associated with methane hydrate from Krishna Godavari basin.</title>
        <authorList>
            <person name="Honkalas V.S."/>
            <person name="Dabir A.P."/>
            <person name="Arora P."/>
            <person name="Dhakephalkar P.K."/>
        </authorList>
    </citation>
    <scope>NUCLEOTIDE SEQUENCE [LARGE SCALE GENOMIC DNA]</scope>
    <source>
        <strain evidence="2 3">152B</strain>
    </source>
</reference>
<gene>
    <name evidence="2" type="ORF">IO98_02665</name>
</gene>
<dbReference type="EMBL" id="JPME01000003">
    <property type="protein sequence ID" value="KEZ91594.1"/>
    <property type="molecule type" value="Genomic_DNA"/>
</dbReference>
<protein>
    <submittedName>
        <fullName evidence="2">Methyltransferase</fullName>
    </submittedName>
</protein>
<dbReference type="Proteomes" id="UP000028525">
    <property type="component" value="Unassembled WGS sequence"/>
</dbReference>
<dbReference type="Pfam" id="PF13489">
    <property type="entry name" value="Methyltransf_23"/>
    <property type="match status" value="1"/>
</dbReference>
<dbReference type="Gene3D" id="6.20.50.110">
    <property type="entry name" value="Methyltransferase, zinc-binding domain"/>
    <property type="match status" value="1"/>
</dbReference>
<dbReference type="Gene3D" id="3.40.50.720">
    <property type="entry name" value="NAD(P)-binding Rossmann-like Domain"/>
    <property type="match status" value="1"/>
</dbReference>
<dbReference type="InterPro" id="IPR029063">
    <property type="entry name" value="SAM-dependent_MTases_sf"/>
</dbReference>
<dbReference type="Pfam" id="PF08484">
    <property type="entry name" value="Methyltransf_14"/>
    <property type="match status" value="1"/>
</dbReference>
<keyword evidence="2" id="KW-0489">Methyltransferase</keyword>
<dbReference type="PANTHER" id="PTHR43861">
    <property type="entry name" value="TRANS-ACONITATE 2-METHYLTRANSFERASE-RELATED"/>
    <property type="match status" value="1"/>
</dbReference>
<dbReference type="InterPro" id="IPR013691">
    <property type="entry name" value="MeTrfase_14"/>
</dbReference>